<dbReference type="Proteomes" id="UP000801492">
    <property type="component" value="Unassembled WGS sequence"/>
</dbReference>
<reference evidence="2" key="1">
    <citation type="submission" date="2019-08" db="EMBL/GenBank/DDBJ databases">
        <title>The genome of the North American firefly Photinus pyralis.</title>
        <authorList>
            <consortium name="Photinus pyralis genome working group"/>
            <person name="Fallon T.R."/>
            <person name="Sander Lower S.E."/>
            <person name="Weng J.-K."/>
        </authorList>
    </citation>
    <scope>NUCLEOTIDE SEQUENCE</scope>
    <source>
        <strain evidence="2">TRF0915ILg1</strain>
        <tissue evidence="2">Whole body</tissue>
    </source>
</reference>
<gene>
    <name evidence="2" type="ORF">ILUMI_01111</name>
</gene>
<name>A0A8K0GPJ3_IGNLU</name>
<keyword evidence="3" id="KW-1185">Reference proteome</keyword>
<comment type="caution">
    <text evidence="2">The sequence shown here is derived from an EMBL/GenBank/DDBJ whole genome shotgun (WGS) entry which is preliminary data.</text>
</comment>
<evidence type="ECO:0000313" key="2">
    <source>
        <dbReference type="EMBL" id="KAF2905068.1"/>
    </source>
</evidence>
<protein>
    <submittedName>
        <fullName evidence="2">Uncharacterized protein</fullName>
    </submittedName>
</protein>
<organism evidence="2 3">
    <name type="scientific">Ignelater luminosus</name>
    <name type="common">Cucubano</name>
    <name type="synonym">Pyrophorus luminosus</name>
    <dbReference type="NCBI Taxonomy" id="2038154"/>
    <lineage>
        <taxon>Eukaryota</taxon>
        <taxon>Metazoa</taxon>
        <taxon>Ecdysozoa</taxon>
        <taxon>Arthropoda</taxon>
        <taxon>Hexapoda</taxon>
        <taxon>Insecta</taxon>
        <taxon>Pterygota</taxon>
        <taxon>Neoptera</taxon>
        <taxon>Endopterygota</taxon>
        <taxon>Coleoptera</taxon>
        <taxon>Polyphaga</taxon>
        <taxon>Elateriformia</taxon>
        <taxon>Elateroidea</taxon>
        <taxon>Elateridae</taxon>
        <taxon>Agrypninae</taxon>
        <taxon>Pyrophorini</taxon>
        <taxon>Ignelater</taxon>
    </lineage>
</organism>
<evidence type="ECO:0000256" key="1">
    <source>
        <dbReference type="SAM" id="MobiDB-lite"/>
    </source>
</evidence>
<sequence>MVKGNICKDTHPQIQTTHKRKETPSSRRVESKVSKDDVRGAVRLLSSNDTLTGFNNETFRFLKKKHPVPSRTINFPEPPFPDHDVLTVSNEYALNHPKDFLTKTTGVAGTELLSSLTALCNPMLSGNVIVAVTNILYGANLCALQKKDGSVRPIAVGCTFRRIVSKLCCDSHSQPVGQHLRPKLSVKGGCKAVVHALNCFISVGTLLDNCIRIAIALRLGSKICHSHICWCGLTVNSKETHRPLCKFKVGKHSRHNELNDILKPPLLLADVSSIREPVGLLRKNEKLPDGMPLISWANDQPLVWVATCSDTFAPLNLPFSSKTTEAVAGKVATNKKSKYKHIMEHNVFTPSPVKAFGPWNEETVKIINIISDIITQKTGGQRSKAFLKQRIRILIRKRNAAALVLRPAAEITARYLGVNQTSVLKYKDGIQELPRETQKPGLQKTTKDLDLNIKQEVGLVLYDMVSRVRPL</sequence>
<dbReference type="EMBL" id="VTPC01000608">
    <property type="protein sequence ID" value="KAF2905068.1"/>
    <property type="molecule type" value="Genomic_DNA"/>
</dbReference>
<feature type="compositionally biased region" description="Basic and acidic residues" evidence="1">
    <location>
        <begin position="22"/>
        <end position="35"/>
    </location>
</feature>
<dbReference type="AlphaFoldDB" id="A0A8K0GPJ3"/>
<feature type="compositionally biased region" description="Basic and acidic residues" evidence="1">
    <location>
        <begin position="1"/>
        <end position="11"/>
    </location>
</feature>
<feature type="region of interest" description="Disordered" evidence="1">
    <location>
        <begin position="1"/>
        <end position="35"/>
    </location>
</feature>
<dbReference type="OrthoDB" id="7485566at2759"/>
<accession>A0A8K0GPJ3</accession>
<evidence type="ECO:0000313" key="3">
    <source>
        <dbReference type="Proteomes" id="UP000801492"/>
    </source>
</evidence>
<proteinExistence type="predicted"/>